<evidence type="ECO:0000313" key="12">
    <source>
        <dbReference type="EMBL" id="MBW95712.1"/>
    </source>
</evidence>
<dbReference type="PROSITE" id="PS00139">
    <property type="entry name" value="THIOL_PROTEASE_CYS"/>
    <property type="match status" value="1"/>
</dbReference>
<evidence type="ECO:0000259" key="11">
    <source>
        <dbReference type="SMART" id="SM00848"/>
    </source>
</evidence>
<sequence>MSLLRFSALVLFSLLFVSAISEGTLTSSGGEDPLIRQVVDGKDLPSSNPHLLSAEHHFLLFKKKYGKTYSCQGEHDYRFKVFQRNLRRAERHQKLDPSAVHGVTQFSDLTQAEFKRKFLGLRRLGLPTDANQAPILPTDDLPTDFDWREKGAVTAVKNQGSCGSCWSFSTTGALEGAHYLATGELVSLSEQQLVDCDHECDPEEQGECDAGCNGGLMNSAFEYTLKAGGLMREEDYPYTGADGRTCKFDKTKVAAKVANFSVVSLDEDQIAANLVKNGPLAVAINAVFMQTYVGGVSCPYICSKRLDHGVLLVGYGSAGYAPIRLKEKPYWVIKNSWGESWGENGYYKICRGRNVCGVDSMVSTVAAVPNTSQ</sequence>
<dbReference type="Gene3D" id="3.90.70.10">
    <property type="entry name" value="Cysteine proteinases"/>
    <property type="match status" value="1"/>
</dbReference>
<dbReference type="PRINTS" id="PR00705">
    <property type="entry name" value="PAPAIN"/>
</dbReference>
<dbReference type="GO" id="GO:0006508">
    <property type="term" value="P:proteolysis"/>
    <property type="evidence" value="ECO:0007669"/>
    <property type="project" value="UniProtKB-KW"/>
</dbReference>
<dbReference type="FunFam" id="3.90.70.10:FF:000057">
    <property type="entry name" value="Cysteine protease RD19A"/>
    <property type="match status" value="1"/>
</dbReference>
<dbReference type="InterPro" id="IPR000668">
    <property type="entry name" value="Peptidase_C1A_C"/>
</dbReference>
<proteinExistence type="inferred from homology"/>
<keyword evidence="7" id="KW-1015">Disulfide bond</keyword>
<dbReference type="InterPro" id="IPR013201">
    <property type="entry name" value="Prot_inhib_I29"/>
</dbReference>
<evidence type="ECO:0000256" key="2">
    <source>
        <dbReference type="ARBA" id="ARBA00022670"/>
    </source>
</evidence>
<keyword evidence="2" id="KW-0645">Protease</keyword>
<name>A0A2P2JQH9_RHIMU</name>
<reference evidence="12" key="1">
    <citation type="submission" date="2018-02" db="EMBL/GenBank/DDBJ databases">
        <title>Rhizophora mucronata_Transcriptome.</title>
        <authorList>
            <person name="Meera S.P."/>
            <person name="Sreeshan A."/>
            <person name="Augustine A."/>
        </authorList>
    </citation>
    <scope>NUCLEOTIDE SEQUENCE</scope>
    <source>
        <tissue evidence="12">Leaf</tissue>
    </source>
</reference>
<protein>
    <submittedName>
        <fullName evidence="12">Uncharacterized protein MANES_04G085600</fullName>
    </submittedName>
</protein>
<keyword evidence="8" id="KW-0325">Glycoprotein</keyword>
<keyword evidence="3 9" id="KW-0732">Signal</keyword>
<feature type="signal peptide" evidence="9">
    <location>
        <begin position="1"/>
        <end position="19"/>
    </location>
</feature>
<dbReference type="GO" id="GO:0000323">
    <property type="term" value="C:lytic vacuole"/>
    <property type="evidence" value="ECO:0007669"/>
    <property type="project" value="UniProtKB-ARBA"/>
</dbReference>
<dbReference type="AlphaFoldDB" id="A0A2P2JQH9"/>
<evidence type="ECO:0000256" key="5">
    <source>
        <dbReference type="ARBA" id="ARBA00022807"/>
    </source>
</evidence>
<evidence type="ECO:0000256" key="1">
    <source>
        <dbReference type="ARBA" id="ARBA00008455"/>
    </source>
</evidence>
<evidence type="ECO:0000256" key="8">
    <source>
        <dbReference type="ARBA" id="ARBA00023180"/>
    </source>
</evidence>
<organism evidence="12">
    <name type="scientific">Rhizophora mucronata</name>
    <name type="common">Asiatic mangrove</name>
    <dbReference type="NCBI Taxonomy" id="61149"/>
    <lineage>
        <taxon>Eukaryota</taxon>
        <taxon>Viridiplantae</taxon>
        <taxon>Streptophyta</taxon>
        <taxon>Embryophyta</taxon>
        <taxon>Tracheophyta</taxon>
        <taxon>Spermatophyta</taxon>
        <taxon>Magnoliopsida</taxon>
        <taxon>eudicotyledons</taxon>
        <taxon>Gunneridae</taxon>
        <taxon>Pentapetalae</taxon>
        <taxon>rosids</taxon>
        <taxon>fabids</taxon>
        <taxon>Malpighiales</taxon>
        <taxon>Rhizophoraceae</taxon>
        <taxon>Rhizophora</taxon>
    </lineage>
</organism>
<dbReference type="InterPro" id="IPR038765">
    <property type="entry name" value="Papain-like_cys_pep_sf"/>
</dbReference>
<dbReference type="InterPro" id="IPR025661">
    <property type="entry name" value="Pept_asp_AS"/>
</dbReference>
<dbReference type="Pfam" id="PF08246">
    <property type="entry name" value="Inhibitor_I29"/>
    <property type="match status" value="1"/>
</dbReference>
<dbReference type="PANTHER" id="PTHR12411">
    <property type="entry name" value="CYSTEINE PROTEASE FAMILY C1-RELATED"/>
    <property type="match status" value="1"/>
</dbReference>
<evidence type="ECO:0000256" key="7">
    <source>
        <dbReference type="ARBA" id="ARBA00023157"/>
    </source>
</evidence>
<dbReference type="InterPro" id="IPR000169">
    <property type="entry name" value="Pept_cys_AS"/>
</dbReference>
<dbReference type="PROSITE" id="PS00640">
    <property type="entry name" value="THIOL_PROTEASE_ASN"/>
    <property type="match status" value="1"/>
</dbReference>
<dbReference type="Pfam" id="PF00112">
    <property type="entry name" value="Peptidase_C1"/>
    <property type="match status" value="1"/>
</dbReference>
<dbReference type="SMART" id="SM00848">
    <property type="entry name" value="Inhibitor_I29"/>
    <property type="match status" value="1"/>
</dbReference>
<dbReference type="EMBL" id="GGEC01015229">
    <property type="protein sequence ID" value="MBW95712.1"/>
    <property type="molecule type" value="Transcribed_RNA"/>
</dbReference>
<dbReference type="InterPro" id="IPR039417">
    <property type="entry name" value="Peptidase_C1A_papain-like"/>
</dbReference>
<dbReference type="InterPro" id="IPR013128">
    <property type="entry name" value="Peptidase_C1A"/>
</dbReference>
<dbReference type="PROSITE" id="PS00639">
    <property type="entry name" value="THIOL_PROTEASE_HIS"/>
    <property type="match status" value="1"/>
</dbReference>
<keyword evidence="6" id="KW-0865">Zymogen</keyword>
<comment type="similarity">
    <text evidence="1">Belongs to the peptidase C1 family.</text>
</comment>
<dbReference type="SUPFAM" id="SSF54001">
    <property type="entry name" value="Cysteine proteinases"/>
    <property type="match status" value="1"/>
</dbReference>
<dbReference type="GO" id="GO:0008234">
    <property type="term" value="F:cysteine-type peptidase activity"/>
    <property type="evidence" value="ECO:0007669"/>
    <property type="project" value="UniProtKB-KW"/>
</dbReference>
<evidence type="ECO:0000256" key="3">
    <source>
        <dbReference type="ARBA" id="ARBA00022729"/>
    </source>
</evidence>
<accession>A0A2P2JQH9</accession>
<dbReference type="SMART" id="SM00645">
    <property type="entry name" value="Pept_C1"/>
    <property type="match status" value="1"/>
</dbReference>
<evidence type="ECO:0000259" key="10">
    <source>
        <dbReference type="SMART" id="SM00645"/>
    </source>
</evidence>
<feature type="chain" id="PRO_5018601686" evidence="9">
    <location>
        <begin position="20"/>
        <end position="373"/>
    </location>
</feature>
<feature type="domain" description="Cathepsin propeptide inhibitor" evidence="11">
    <location>
        <begin position="58"/>
        <end position="114"/>
    </location>
</feature>
<evidence type="ECO:0000256" key="6">
    <source>
        <dbReference type="ARBA" id="ARBA00023145"/>
    </source>
</evidence>
<dbReference type="InterPro" id="IPR025660">
    <property type="entry name" value="Pept_his_AS"/>
</dbReference>
<keyword evidence="5" id="KW-0788">Thiol protease</keyword>
<evidence type="ECO:0000256" key="9">
    <source>
        <dbReference type="SAM" id="SignalP"/>
    </source>
</evidence>
<evidence type="ECO:0000256" key="4">
    <source>
        <dbReference type="ARBA" id="ARBA00022801"/>
    </source>
</evidence>
<feature type="domain" description="Peptidase C1A papain C-terminal" evidence="10">
    <location>
        <begin position="141"/>
        <end position="366"/>
    </location>
</feature>
<keyword evidence="4" id="KW-0378">Hydrolase</keyword>
<dbReference type="CDD" id="cd02248">
    <property type="entry name" value="Peptidase_C1A"/>
    <property type="match status" value="1"/>
</dbReference>